<name>A0A4R7ZR70_9FIRM</name>
<keyword evidence="2" id="KW-1185">Reference proteome</keyword>
<accession>A0A4R7ZR70</accession>
<gene>
    <name evidence="1" type="ORF">EDD63_11648</name>
</gene>
<reference evidence="1 2" key="1">
    <citation type="submission" date="2019-03" db="EMBL/GenBank/DDBJ databases">
        <title>Genomic Encyclopedia of Type Strains, Phase IV (KMG-IV): sequencing the most valuable type-strain genomes for metagenomic binning, comparative biology and taxonomic classification.</title>
        <authorList>
            <person name="Goeker M."/>
        </authorList>
    </citation>
    <scope>NUCLEOTIDE SEQUENCE [LARGE SCALE GENOMIC DNA]</scope>
    <source>
        <strain evidence="1 2">DSM 28867</strain>
    </source>
</reference>
<dbReference type="Proteomes" id="UP000294743">
    <property type="component" value="Unassembled WGS sequence"/>
</dbReference>
<dbReference type="AlphaFoldDB" id="A0A4R7ZR70"/>
<protein>
    <submittedName>
        <fullName evidence="1">Uncharacterized protein</fullName>
    </submittedName>
</protein>
<organism evidence="1 2">
    <name type="scientific">Breznakia blatticola</name>
    <dbReference type="NCBI Taxonomy" id="1754012"/>
    <lineage>
        <taxon>Bacteria</taxon>
        <taxon>Bacillati</taxon>
        <taxon>Bacillota</taxon>
        <taxon>Erysipelotrichia</taxon>
        <taxon>Erysipelotrichales</taxon>
        <taxon>Erysipelotrichaceae</taxon>
        <taxon>Breznakia</taxon>
    </lineage>
</organism>
<comment type="caution">
    <text evidence="1">The sequence shown here is derived from an EMBL/GenBank/DDBJ whole genome shotgun (WGS) entry which is preliminary data.</text>
</comment>
<evidence type="ECO:0000313" key="2">
    <source>
        <dbReference type="Proteomes" id="UP000294743"/>
    </source>
</evidence>
<proteinExistence type="predicted"/>
<sequence length="97" mass="11695">MYSLALELTKTMKTHAKAKSHSEFKLEEFELKTLTLGQQYRTVSLLATQKTLIFMWKVYEELIDELERTPTFVEVRERIRRYKMHGTTKKLRVLEQR</sequence>
<evidence type="ECO:0000313" key="1">
    <source>
        <dbReference type="EMBL" id="TDW19946.1"/>
    </source>
</evidence>
<dbReference type="EMBL" id="SODD01000016">
    <property type="protein sequence ID" value="TDW19946.1"/>
    <property type="molecule type" value="Genomic_DNA"/>
</dbReference>